<comment type="subcellular location">
    <subcellularLocation>
        <location evidence="1">Membrane</location>
        <topology evidence="1">Single-pass membrane protein</topology>
    </subcellularLocation>
</comment>
<evidence type="ECO:0000256" key="4">
    <source>
        <dbReference type="ARBA" id="ARBA00023136"/>
    </source>
</evidence>
<keyword evidence="2" id="KW-0812">Transmembrane</keyword>
<feature type="domain" description="Water stress and hypersensitive response" evidence="5">
    <location>
        <begin position="42"/>
        <end position="155"/>
    </location>
</feature>
<keyword evidence="7" id="KW-1185">Reference proteome</keyword>
<evidence type="ECO:0000256" key="1">
    <source>
        <dbReference type="ARBA" id="ARBA00004167"/>
    </source>
</evidence>
<keyword evidence="3" id="KW-1133">Transmembrane helix</keyword>
<dbReference type="Proteomes" id="UP000827721">
    <property type="component" value="Unassembled WGS sequence"/>
</dbReference>
<protein>
    <recommendedName>
        <fullName evidence="5">Water stress and hypersensitive response domain-containing protein</fullName>
    </recommendedName>
</protein>
<dbReference type="InterPro" id="IPR044839">
    <property type="entry name" value="NDR1-like"/>
</dbReference>
<evidence type="ECO:0000256" key="2">
    <source>
        <dbReference type="ARBA" id="ARBA00022692"/>
    </source>
</evidence>
<dbReference type="Pfam" id="PF03168">
    <property type="entry name" value="LEA_2"/>
    <property type="match status" value="1"/>
</dbReference>
<dbReference type="InterPro" id="IPR013990">
    <property type="entry name" value="WHy-dom"/>
</dbReference>
<dbReference type="EMBL" id="JAFEMO010000010">
    <property type="protein sequence ID" value="KAH7561249.1"/>
    <property type="molecule type" value="Genomic_DNA"/>
</dbReference>
<keyword evidence="4" id="KW-0472">Membrane</keyword>
<accession>A0ABQ8HJJ8</accession>
<evidence type="ECO:0000313" key="6">
    <source>
        <dbReference type="EMBL" id="KAH7561249.1"/>
    </source>
</evidence>
<comment type="caution">
    <text evidence="6">The sequence shown here is derived from an EMBL/GenBank/DDBJ whole genome shotgun (WGS) entry which is preliminary data.</text>
</comment>
<dbReference type="PANTHER" id="PTHR31234:SF2">
    <property type="entry name" value="OS05G0199100 PROTEIN"/>
    <property type="match status" value="1"/>
</dbReference>
<gene>
    <name evidence="6" type="ORF">JRO89_XS10G0200300</name>
</gene>
<proteinExistence type="predicted"/>
<evidence type="ECO:0000313" key="7">
    <source>
        <dbReference type="Proteomes" id="UP000827721"/>
    </source>
</evidence>
<reference evidence="6 7" key="1">
    <citation type="submission" date="2021-02" db="EMBL/GenBank/DDBJ databases">
        <title>Plant Genome Project.</title>
        <authorList>
            <person name="Zhang R.-G."/>
        </authorList>
    </citation>
    <scope>NUCLEOTIDE SEQUENCE [LARGE SCALE GENOMIC DNA]</scope>
    <source>
        <tissue evidence="6">Leaves</tissue>
    </source>
</reference>
<dbReference type="PANTHER" id="PTHR31234">
    <property type="entry name" value="LATE EMBRYOGENESIS ABUNDANT (LEA) HYDROXYPROLINE-RICH GLYCOPROTEIN FAMILY"/>
    <property type="match status" value="1"/>
</dbReference>
<evidence type="ECO:0000256" key="3">
    <source>
        <dbReference type="ARBA" id="ARBA00022989"/>
    </source>
</evidence>
<dbReference type="SMART" id="SM00769">
    <property type="entry name" value="WHy"/>
    <property type="match status" value="1"/>
</dbReference>
<evidence type="ECO:0000259" key="5">
    <source>
        <dbReference type="SMART" id="SM00769"/>
    </source>
</evidence>
<sequence length="184" mass="20186">MLMDKKVKWSWSSAIIGATAATATVALIVAKPKDPTFDLTSIKFTSFKLNLPLLDAELILTIRVTNPNIAPIYYSSTTMSIFYDGSLIGSGPVKAGSQSSRSCQLIHIPARLDGLELAHHAAKFFADVGRREMVLDAKVDIEGAAKVLCWDHKFKVHVDSHVTVDPVFLDVIDQENSSKLELFL</sequence>
<organism evidence="6 7">
    <name type="scientific">Xanthoceras sorbifolium</name>
    <dbReference type="NCBI Taxonomy" id="99658"/>
    <lineage>
        <taxon>Eukaryota</taxon>
        <taxon>Viridiplantae</taxon>
        <taxon>Streptophyta</taxon>
        <taxon>Embryophyta</taxon>
        <taxon>Tracheophyta</taxon>
        <taxon>Spermatophyta</taxon>
        <taxon>Magnoliopsida</taxon>
        <taxon>eudicotyledons</taxon>
        <taxon>Gunneridae</taxon>
        <taxon>Pentapetalae</taxon>
        <taxon>rosids</taxon>
        <taxon>malvids</taxon>
        <taxon>Sapindales</taxon>
        <taxon>Sapindaceae</taxon>
        <taxon>Xanthoceroideae</taxon>
        <taxon>Xanthoceras</taxon>
    </lineage>
</organism>
<dbReference type="InterPro" id="IPR004864">
    <property type="entry name" value="LEA_2"/>
</dbReference>
<name>A0ABQ8HJJ8_9ROSI</name>
<dbReference type="Gene3D" id="2.60.40.1820">
    <property type="match status" value="1"/>
</dbReference>
<dbReference type="SUPFAM" id="SSF117070">
    <property type="entry name" value="LEA14-like"/>
    <property type="match status" value="1"/>
</dbReference>